<dbReference type="EMBL" id="NGMM01000035">
    <property type="protein sequence ID" value="OTP06682.1"/>
    <property type="molecule type" value="Genomic_DNA"/>
</dbReference>
<dbReference type="Proteomes" id="UP000195141">
    <property type="component" value="Chromosome"/>
</dbReference>
<feature type="domain" description="Tyr recombinase" evidence="6">
    <location>
        <begin position="170"/>
        <end position="359"/>
    </location>
</feature>
<dbReference type="RefSeq" id="WP_086351192.1">
    <property type="nucleotide sequence ID" value="NZ_CP147247.1"/>
</dbReference>
<dbReference type="Pfam" id="PF00589">
    <property type="entry name" value="Phage_integrase"/>
    <property type="match status" value="1"/>
</dbReference>
<name>A0A242JUV8_9ENTE</name>
<gene>
    <name evidence="9" type="ORF">A5888_003345</name>
    <name evidence="8" type="ORF">A5888_004239</name>
</gene>
<evidence type="ECO:0000259" key="6">
    <source>
        <dbReference type="PROSITE" id="PS51898"/>
    </source>
</evidence>
<keyword evidence="4" id="KW-0233">DNA recombination</keyword>
<dbReference type="InterPro" id="IPR011010">
    <property type="entry name" value="DNA_brk_join_enz"/>
</dbReference>
<evidence type="ECO:0000256" key="2">
    <source>
        <dbReference type="ARBA" id="ARBA00022908"/>
    </source>
</evidence>
<accession>A0A242JUV8</accession>
<dbReference type="InterPro" id="IPR004107">
    <property type="entry name" value="Integrase_SAM-like_N"/>
</dbReference>
<dbReference type="CDD" id="cd01189">
    <property type="entry name" value="INT_ICEBs1_C_like"/>
    <property type="match status" value="1"/>
</dbReference>
<keyword evidence="3 5" id="KW-0238">DNA-binding</keyword>
<dbReference type="OrthoDB" id="283809at2"/>
<dbReference type="InterPro" id="IPR050090">
    <property type="entry name" value="Tyrosine_recombinase_XerCD"/>
</dbReference>
<dbReference type="PROSITE" id="PS51900">
    <property type="entry name" value="CB"/>
    <property type="match status" value="1"/>
</dbReference>
<feature type="domain" description="Core-binding (CB)" evidence="7">
    <location>
        <begin position="66"/>
        <end position="149"/>
    </location>
</feature>
<evidence type="ECO:0000256" key="3">
    <source>
        <dbReference type="ARBA" id="ARBA00023125"/>
    </source>
</evidence>
<dbReference type="PANTHER" id="PTHR30349">
    <property type="entry name" value="PHAGE INTEGRASE-RELATED"/>
    <property type="match status" value="1"/>
</dbReference>
<reference evidence="8" key="1">
    <citation type="submission" date="2017-05" db="EMBL/GenBank/DDBJ databases">
        <title>The Genome Sequence of Enterococcus sp. 9E7_DIV0242.</title>
        <authorList>
            <consortium name="The Broad Institute Genomics Platform"/>
            <consortium name="The Broad Institute Genomic Center for Infectious Diseases"/>
            <person name="Earl A."/>
            <person name="Manson A."/>
            <person name="Schwartman J."/>
            <person name="Gilmore M."/>
            <person name="Abouelleil A."/>
            <person name="Cao P."/>
            <person name="Chapman S."/>
            <person name="Cusick C."/>
            <person name="Shea T."/>
            <person name="Young S."/>
            <person name="Neafsey D."/>
            <person name="Nusbaum C."/>
            <person name="Birren B."/>
        </authorList>
    </citation>
    <scope>NUCLEOTIDE SEQUENCE [LARGE SCALE GENOMIC DNA]</scope>
    <source>
        <strain evidence="8">9E7_DIV0242</strain>
    </source>
</reference>
<evidence type="ECO:0000256" key="5">
    <source>
        <dbReference type="PROSITE-ProRule" id="PRU01248"/>
    </source>
</evidence>
<evidence type="ECO:0000256" key="1">
    <source>
        <dbReference type="ARBA" id="ARBA00008857"/>
    </source>
</evidence>
<keyword evidence="2" id="KW-0229">DNA integration</keyword>
<evidence type="ECO:0000313" key="8">
    <source>
        <dbReference type="EMBL" id="OTP06682.1"/>
    </source>
</evidence>
<organism evidence="8">
    <name type="scientific">Candidatus Enterococcus clewellii</name>
    <dbReference type="NCBI Taxonomy" id="1834193"/>
    <lineage>
        <taxon>Bacteria</taxon>
        <taxon>Bacillati</taxon>
        <taxon>Bacillota</taxon>
        <taxon>Bacilli</taxon>
        <taxon>Lactobacillales</taxon>
        <taxon>Enterococcaceae</taxon>
        <taxon>Enterococcus</taxon>
    </lineage>
</organism>
<protein>
    <recommendedName>
        <fullName evidence="11">Tyr recombinase domain-containing protein</fullName>
    </recommendedName>
</protein>
<dbReference type="GO" id="GO:0015074">
    <property type="term" value="P:DNA integration"/>
    <property type="evidence" value="ECO:0007669"/>
    <property type="project" value="UniProtKB-KW"/>
</dbReference>
<sequence>MPRKGENIYKRKDGRYEGRYIKARSLDGQIKYGYIYGKKYADVKQELTLLKAQFTFAQNKRLNASETVRSWMLYWIETSIKNQVKLSTYMNYRGHLERYILPSLGEKQLIALQSQDVERFIKYLSSLELSPLTIRCIFNILKSGLKKARLSSYIYENPCDNVSLPKFNRKKVTALDIDTQKELEHLALEKGCFAIILSLYTGMRIGEISGLKWSDIDFKNDVLYVNQIVVRVPVPDQHFKTKVMLGSPKTRASIRAIPIAPNLKRYLKTIRTNKSEFVIPCGDSFSEPRIINYHFKKIVEQMGRKEIHFHMLRHTFATRCVEKGVDIASLSMILGHSSTKMTLDTYTDSMWETRKQAVSIIDKQLQDNDFFNNFMKKVS</sequence>
<evidence type="ECO:0000259" key="7">
    <source>
        <dbReference type="PROSITE" id="PS51900"/>
    </source>
</evidence>
<keyword evidence="10" id="KW-1185">Reference proteome</keyword>
<dbReference type="Gene3D" id="1.10.443.10">
    <property type="entry name" value="Intergrase catalytic core"/>
    <property type="match status" value="1"/>
</dbReference>
<dbReference type="InterPro" id="IPR013762">
    <property type="entry name" value="Integrase-like_cat_sf"/>
</dbReference>
<evidence type="ECO:0000313" key="9">
    <source>
        <dbReference type="EMBL" id="WYJ91577.1"/>
    </source>
</evidence>
<dbReference type="InterPro" id="IPR044068">
    <property type="entry name" value="CB"/>
</dbReference>
<evidence type="ECO:0000256" key="4">
    <source>
        <dbReference type="ARBA" id="ARBA00023172"/>
    </source>
</evidence>
<dbReference type="GO" id="GO:0006310">
    <property type="term" value="P:DNA recombination"/>
    <property type="evidence" value="ECO:0007669"/>
    <property type="project" value="UniProtKB-KW"/>
</dbReference>
<dbReference type="InterPro" id="IPR002104">
    <property type="entry name" value="Integrase_catalytic"/>
</dbReference>
<proteinExistence type="inferred from homology"/>
<evidence type="ECO:0000313" key="10">
    <source>
        <dbReference type="Proteomes" id="UP000195141"/>
    </source>
</evidence>
<dbReference type="Gene3D" id="1.10.150.130">
    <property type="match status" value="1"/>
</dbReference>
<dbReference type="Pfam" id="PF14659">
    <property type="entry name" value="Phage_int_SAM_3"/>
    <property type="match status" value="1"/>
</dbReference>
<reference evidence="9" key="3">
    <citation type="submission" date="2024-03" db="EMBL/GenBank/DDBJ databases">
        <title>The Genome Sequence of Enterococcus sp. DIV0242b.</title>
        <authorList>
            <consortium name="The Broad Institute Genomics Platform"/>
            <consortium name="The Broad Institute Microbial Omics Core"/>
            <consortium name="The Broad Institute Genomic Center for Infectious Diseases"/>
            <person name="Earl A."/>
            <person name="Manson A."/>
            <person name="Gilmore M."/>
            <person name="Schwartman J."/>
            <person name="Shea T."/>
            <person name="Abouelleil A."/>
            <person name="Cao P."/>
            <person name="Chapman S."/>
            <person name="Cusick C."/>
            <person name="Young S."/>
            <person name="Neafsey D."/>
            <person name="Nusbaum C."/>
            <person name="Birren B."/>
        </authorList>
    </citation>
    <scope>NUCLEOTIDE SEQUENCE</scope>
    <source>
        <strain evidence="9">9E7_DIV0242</strain>
    </source>
</reference>
<evidence type="ECO:0008006" key="11">
    <source>
        <dbReference type="Google" id="ProtNLM"/>
    </source>
</evidence>
<dbReference type="AlphaFoldDB" id="A0A242JUV8"/>
<dbReference type="InterPro" id="IPR010998">
    <property type="entry name" value="Integrase_recombinase_N"/>
</dbReference>
<dbReference type="PROSITE" id="PS51898">
    <property type="entry name" value="TYR_RECOMBINASE"/>
    <property type="match status" value="1"/>
</dbReference>
<dbReference type="EMBL" id="CP147247">
    <property type="protein sequence ID" value="WYJ91577.1"/>
    <property type="molecule type" value="Genomic_DNA"/>
</dbReference>
<dbReference type="PANTHER" id="PTHR30349:SF41">
    <property type="entry name" value="INTEGRASE_RECOMBINASE PROTEIN MJ0367-RELATED"/>
    <property type="match status" value="1"/>
</dbReference>
<reference evidence="9" key="2">
    <citation type="submission" date="2017-05" db="EMBL/GenBank/DDBJ databases">
        <authorList>
            <consortium name="The Broad Institute Genomics Platform"/>
            <consortium name="The Broad Institute Genomic Center for Infectious Diseases"/>
            <person name="Earl A."/>
            <person name="Manson A."/>
            <person name="Schwartman J."/>
            <person name="Gilmore M."/>
            <person name="Abouelleil A."/>
            <person name="Cao P."/>
            <person name="Chapman S."/>
            <person name="Cusick C."/>
            <person name="Shea T."/>
            <person name="Young S."/>
            <person name="Neafsey D."/>
            <person name="Nusbaum C."/>
            <person name="Birren B."/>
        </authorList>
    </citation>
    <scope>NUCLEOTIDE SEQUENCE</scope>
    <source>
        <strain evidence="9">9E7_DIV0242</strain>
    </source>
</reference>
<dbReference type="SUPFAM" id="SSF56349">
    <property type="entry name" value="DNA breaking-rejoining enzymes"/>
    <property type="match status" value="1"/>
</dbReference>
<comment type="similarity">
    <text evidence="1">Belongs to the 'phage' integrase family.</text>
</comment>
<dbReference type="GO" id="GO:0003677">
    <property type="term" value="F:DNA binding"/>
    <property type="evidence" value="ECO:0007669"/>
    <property type="project" value="UniProtKB-UniRule"/>
</dbReference>